<feature type="domain" description="ABM" evidence="1">
    <location>
        <begin position="1"/>
        <end position="62"/>
    </location>
</feature>
<dbReference type="InterPro" id="IPR007138">
    <property type="entry name" value="ABM_dom"/>
</dbReference>
<keyword evidence="2" id="KW-0560">Oxidoreductase</keyword>
<dbReference type="InterPro" id="IPR011008">
    <property type="entry name" value="Dimeric_a/b-barrel"/>
</dbReference>
<evidence type="ECO:0000313" key="3">
    <source>
        <dbReference type="Proteomes" id="UP000822993"/>
    </source>
</evidence>
<keyword evidence="2" id="KW-0503">Monooxygenase</keyword>
<dbReference type="SUPFAM" id="SSF54909">
    <property type="entry name" value="Dimeric alpha+beta barrel"/>
    <property type="match status" value="1"/>
</dbReference>
<reference evidence="2 3" key="1">
    <citation type="submission" date="2020-08" db="EMBL/GenBank/DDBJ databases">
        <title>A Genomic Blueprint of the Chicken Gut Microbiome.</title>
        <authorList>
            <person name="Gilroy R."/>
            <person name="Ravi A."/>
            <person name="Getino M."/>
            <person name="Pursley I."/>
            <person name="Horton D.L."/>
            <person name="Alikhan N.-F."/>
            <person name="Baker D."/>
            <person name="Gharbi K."/>
            <person name="Hall N."/>
            <person name="Watson M."/>
            <person name="Adriaenssens E.M."/>
            <person name="Foster-Nyarko E."/>
            <person name="Jarju S."/>
            <person name="Secka A."/>
            <person name="Antonio M."/>
            <person name="Oren A."/>
            <person name="Chaudhuri R."/>
            <person name="La Ragione R.M."/>
            <person name="Hildebrand F."/>
            <person name="Pallen M.J."/>
        </authorList>
    </citation>
    <scope>NUCLEOTIDE SEQUENCE [LARGE SCALE GENOMIC DNA]</scope>
    <source>
        <strain evidence="2 3">Sa1BUA8</strain>
    </source>
</reference>
<gene>
    <name evidence="2" type="ORF">H9623_14795</name>
</gene>
<dbReference type="RefSeq" id="WP_193720801.1">
    <property type="nucleotide sequence ID" value="NZ_JACSPN010000021.1"/>
</dbReference>
<name>A0A9D5YZA9_9CELL</name>
<organism evidence="2 3">
    <name type="scientific">Oerskovia douganii</name>
    <dbReference type="NCBI Taxonomy" id="2762210"/>
    <lineage>
        <taxon>Bacteria</taxon>
        <taxon>Bacillati</taxon>
        <taxon>Actinomycetota</taxon>
        <taxon>Actinomycetes</taxon>
        <taxon>Micrococcales</taxon>
        <taxon>Cellulomonadaceae</taxon>
        <taxon>Oerskovia</taxon>
    </lineage>
</organism>
<accession>A0A9D5YZA9</accession>
<dbReference type="GO" id="GO:0004497">
    <property type="term" value="F:monooxygenase activity"/>
    <property type="evidence" value="ECO:0007669"/>
    <property type="project" value="UniProtKB-KW"/>
</dbReference>
<protein>
    <submittedName>
        <fullName evidence="2">Antibiotic biosynthesis monooxygenase</fullName>
    </submittedName>
</protein>
<sequence>MFTQVVVHRPRPEHRGATLAYLQQAVLTARSVEGIIQAVAWTEGDGERLVLTTIWESAEAFTTGEDALFDLFQGVPFEEWMLEPLDVLLLDEIPQPGPEE</sequence>
<evidence type="ECO:0000259" key="1">
    <source>
        <dbReference type="Pfam" id="PF03992"/>
    </source>
</evidence>
<dbReference type="AlphaFoldDB" id="A0A9D5YZA9"/>
<comment type="caution">
    <text evidence="2">The sequence shown here is derived from an EMBL/GenBank/DDBJ whole genome shotgun (WGS) entry which is preliminary data.</text>
</comment>
<proteinExistence type="predicted"/>
<dbReference type="EMBL" id="JACSPN010000021">
    <property type="protein sequence ID" value="MBE7701558.1"/>
    <property type="molecule type" value="Genomic_DNA"/>
</dbReference>
<dbReference type="Pfam" id="PF03992">
    <property type="entry name" value="ABM"/>
    <property type="match status" value="1"/>
</dbReference>
<dbReference type="Gene3D" id="3.30.70.100">
    <property type="match status" value="1"/>
</dbReference>
<dbReference type="Proteomes" id="UP000822993">
    <property type="component" value="Unassembled WGS sequence"/>
</dbReference>
<keyword evidence="3" id="KW-1185">Reference proteome</keyword>
<evidence type="ECO:0000313" key="2">
    <source>
        <dbReference type="EMBL" id="MBE7701558.1"/>
    </source>
</evidence>